<evidence type="ECO:0000313" key="2">
    <source>
        <dbReference type="Proteomes" id="UP001497482"/>
    </source>
</evidence>
<evidence type="ECO:0000313" key="1">
    <source>
        <dbReference type="EMBL" id="CAL1605206.1"/>
    </source>
</evidence>
<name>A0AAV2LVY4_KNICA</name>
<organism evidence="1 2">
    <name type="scientific">Knipowitschia caucasica</name>
    <name type="common">Caucasian dwarf goby</name>
    <name type="synonym">Pomatoschistus caucasicus</name>
    <dbReference type="NCBI Taxonomy" id="637954"/>
    <lineage>
        <taxon>Eukaryota</taxon>
        <taxon>Metazoa</taxon>
        <taxon>Chordata</taxon>
        <taxon>Craniata</taxon>
        <taxon>Vertebrata</taxon>
        <taxon>Euteleostomi</taxon>
        <taxon>Actinopterygii</taxon>
        <taxon>Neopterygii</taxon>
        <taxon>Teleostei</taxon>
        <taxon>Neoteleostei</taxon>
        <taxon>Acanthomorphata</taxon>
        <taxon>Gobiaria</taxon>
        <taxon>Gobiiformes</taxon>
        <taxon>Gobioidei</taxon>
        <taxon>Gobiidae</taxon>
        <taxon>Gobiinae</taxon>
        <taxon>Knipowitschia</taxon>
    </lineage>
</organism>
<keyword evidence="2" id="KW-1185">Reference proteome</keyword>
<proteinExistence type="predicted"/>
<gene>
    <name evidence="1" type="ORF">KC01_LOCUS32622</name>
</gene>
<dbReference type="EMBL" id="OZ035827">
    <property type="protein sequence ID" value="CAL1605206.1"/>
    <property type="molecule type" value="Genomic_DNA"/>
</dbReference>
<accession>A0AAV2LVY4</accession>
<reference evidence="1 2" key="1">
    <citation type="submission" date="2024-04" db="EMBL/GenBank/DDBJ databases">
        <authorList>
            <person name="Waldvogel A.-M."/>
            <person name="Schoenle A."/>
        </authorList>
    </citation>
    <scope>NUCLEOTIDE SEQUENCE [LARGE SCALE GENOMIC DNA]</scope>
</reference>
<protein>
    <submittedName>
        <fullName evidence="1">Uncharacterized protein</fullName>
    </submittedName>
</protein>
<dbReference type="AlphaFoldDB" id="A0AAV2LVY4"/>
<dbReference type="Proteomes" id="UP001497482">
    <property type="component" value="Chromosome 5"/>
</dbReference>
<sequence length="75" mass="8146">MGRKGEWGDGVVEGEWWKSWNEEEDGSKNRGWVGLFWGGVGGGGEFKWHMMGGGGFLDGGLVIGGVPNGLCLWCW</sequence>